<feature type="non-terminal residue" evidence="2">
    <location>
        <position position="1"/>
    </location>
</feature>
<sequence length="157" mass="17833">MHAEQQAEFNRQLQEEQQKIQAAQTMSNAQFEGREAATAEGKVTEEKKRLLPLEAAMRRMEVIQQQQMAETGEEAHSRQQAADMQEREEREEREESRLHQQAVAAAGVESPSDEVMAAHEDRLARLISTPSNPCPVTESPRPEPDPRVQRLCDTTDK</sequence>
<accession>A0A9P5DSC4</accession>
<gene>
    <name evidence="2" type="ORF">FBEOM_12594</name>
</gene>
<dbReference type="AlphaFoldDB" id="A0A9P5DSC4"/>
<organism evidence="2 3">
    <name type="scientific">Fusarium beomiforme</name>
    <dbReference type="NCBI Taxonomy" id="44412"/>
    <lineage>
        <taxon>Eukaryota</taxon>
        <taxon>Fungi</taxon>
        <taxon>Dikarya</taxon>
        <taxon>Ascomycota</taxon>
        <taxon>Pezizomycotina</taxon>
        <taxon>Sordariomycetes</taxon>
        <taxon>Hypocreomycetidae</taxon>
        <taxon>Hypocreales</taxon>
        <taxon>Nectriaceae</taxon>
        <taxon>Fusarium</taxon>
        <taxon>Fusarium burgessii species complex</taxon>
    </lineage>
</organism>
<evidence type="ECO:0000256" key="1">
    <source>
        <dbReference type="SAM" id="MobiDB-lite"/>
    </source>
</evidence>
<feature type="region of interest" description="Disordered" evidence="1">
    <location>
        <begin position="1"/>
        <end position="50"/>
    </location>
</feature>
<evidence type="ECO:0000313" key="3">
    <source>
        <dbReference type="Proteomes" id="UP000730481"/>
    </source>
</evidence>
<dbReference type="EMBL" id="PVQB02000812">
    <property type="protein sequence ID" value="KAF4333580.1"/>
    <property type="molecule type" value="Genomic_DNA"/>
</dbReference>
<feature type="region of interest" description="Disordered" evidence="1">
    <location>
        <begin position="63"/>
        <end position="157"/>
    </location>
</feature>
<protein>
    <submittedName>
        <fullName evidence="2">Uncharacterized protein</fullName>
    </submittedName>
</protein>
<feature type="compositionally biased region" description="Basic and acidic residues" evidence="1">
    <location>
        <begin position="32"/>
        <end position="50"/>
    </location>
</feature>
<keyword evidence="3" id="KW-1185">Reference proteome</keyword>
<reference evidence="2" key="2">
    <citation type="submission" date="2020-02" db="EMBL/GenBank/DDBJ databases">
        <title>Identification and distribution of gene clusters putatively required for synthesis of sphingolipid metabolism inhibitors in phylogenetically diverse species of the filamentous fungus Fusarium.</title>
        <authorList>
            <person name="Kim H.-S."/>
            <person name="Busman M."/>
            <person name="Brown D.W."/>
            <person name="Divon H."/>
            <person name="Uhlig S."/>
            <person name="Proctor R.H."/>
        </authorList>
    </citation>
    <scope>NUCLEOTIDE SEQUENCE</scope>
    <source>
        <strain evidence="2">NRRL 25174</strain>
    </source>
</reference>
<feature type="compositionally biased region" description="Basic and acidic residues" evidence="1">
    <location>
        <begin position="140"/>
        <end position="157"/>
    </location>
</feature>
<feature type="compositionally biased region" description="Basic and acidic residues" evidence="1">
    <location>
        <begin position="84"/>
        <end position="98"/>
    </location>
</feature>
<reference evidence="2" key="1">
    <citation type="journal article" date="2017" name="Mycologia">
        <title>Fusarium algeriense, sp. nov., a novel toxigenic crown rot pathogen of durum wheat from Algeria is nested in the Fusarium burgessii species complex.</title>
        <authorList>
            <person name="Laraba I."/>
            <person name="Keddad A."/>
            <person name="Boureghda H."/>
            <person name="Abdallah N."/>
            <person name="Vaughan M.M."/>
            <person name="Proctor R.H."/>
            <person name="Busman M."/>
            <person name="O'Donnell K."/>
        </authorList>
    </citation>
    <scope>NUCLEOTIDE SEQUENCE</scope>
    <source>
        <strain evidence="2">NRRL 25174</strain>
    </source>
</reference>
<comment type="caution">
    <text evidence="2">The sequence shown here is derived from an EMBL/GenBank/DDBJ whole genome shotgun (WGS) entry which is preliminary data.</text>
</comment>
<name>A0A9P5DSC4_9HYPO</name>
<proteinExistence type="predicted"/>
<dbReference type="Proteomes" id="UP000730481">
    <property type="component" value="Unassembled WGS sequence"/>
</dbReference>
<evidence type="ECO:0000313" key="2">
    <source>
        <dbReference type="EMBL" id="KAF4333580.1"/>
    </source>
</evidence>
<feature type="compositionally biased region" description="Polar residues" evidence="1">
    <location>
        <begin position="19"/>
        <end position="30"/>
    </location>
</feature>